<evidence type="ECO:0000313" key="3">
    <source>
        <dbReference type="Proteomes" id="UP000694941"/>
    </source>
</evidence>
<dbReference type="RefSeq" id="XP_013785665.1">
    <property type="nucleotide sequence ID" value="XM_013930211.2"/>
</dbReference>
<sequence length="97" mass="10901">MAENREMESDRTTQENIDLNKNECSGDQKGQDPKNVQDLAHCVQTLLQGMQDKFQVMSDQILTRIDEMGHRIDDLEKNIADLMMQTGEEGEKGGSGS</sequence>
<dbReference type="Gene3D" id="1.20.5.430">
    <property type="match status" value="1"/>
</dbReference>
<evidence type="ECO:0000256" key="2">
    <source>
        <dbReference type="SAM" id="MobiDB-lite"/>
    </source>
</evidence>
<feature type="compositionally biased region" description="Basic and acidic residues" evidence="2">
    <location>
        <begin position="1"/>
        <end position="32"/>
    </location>
</feature>
<accession>A0ABM1BNN5</accession>
<feature type="region of interest" description="Disordered" evidence="2">
    <location>
        <begin position="1"/>
        <end position="35"/>
    </location>
</feature>
<dbReference type="GeneID" id="106469696"/>
<protein>
    <submittedName>
        <fullName evidence="4">Heat shock factor-binding protein 1-like</fullName>
    </submittedName>
</protein>
<dbReference type="PANTHER" id="PTHR19424:SF0">
    <property type="entry name" value="HEAT SHOCK FACTOR BINDING PROTEIN 1"/>
    <property type="match status" value="1"/>
</dbReference>
<dbReference type="PANTHER" id="PTHR19424">
    <property type="entry name" value="HEAT SHOCK FACTOR BINDING PROTEIN 1"/>
    <property type="match status" value="1"/>
</dbReference>
<name>A0ABM1BNN5_LIMPO</name>
<evidence type="ECO:0000256" key="1">
    <source>
        <dbReference type="ARBA" id="ARBA00006349"/>
    </source>
</evidence>
<dbReference type="Proteomes" id="UP000694941">
    <property type="component" value="Unplaced"/>
</dbReference>
<comment type="similarity">
    <text evidence="1">Belongs to the HSBP1 family.</text>
</comment>
<keyword evidence="3" id="KW-1185">Reference proteome</keyword>
<evidence type="ECO:0000313" key="4">
    <source>
        <dbReference type="RefSeq" id="XP_013785665.1"/>
    </source>
</evidence>
<gene>
    <name evidence="4" type="primary">LOC106469696</name>
</gene>
<dbReference type="Pfam" id="PF06825">
    <property type="entry name" value="HSBP1"/>
    <property type="match status" value="1"/>
</dbReference>
<reference evidence="4" key="1">
    <citation type="submission" date="2025-08" db="UniProtKB">
        <authorList>
            <consortium name="RefSeq"/>
        </authorList>
    </citation>
    <scope>IDENTIFICATION</scope>
    <source>
        <tissue evidence="4">Muscle</tissue>
    </source>
</reference>
<dbReference type="InterPro" id="IPR009643">
    <property type="entry name" value="HS1-bd"/>
</dbReference>
<organism evidence="3 4">
    <name type="scientific">Limulus polyphemus</name>
    <name type="common">Atlantic horseshoe crab</name>
    <dbReference type="NCBI Taxonomy" id="6850"/>
    <lineage>
        <taxon>Eukaryota</taxon>
        <taxon>Metazoa</taxon>
        <taxon>Ecdysozoa</taxon>
        <taxon>Arthropoda</taxon>
        <taxon>Chelicerata</taxon>
        <taxon>Merostomata</taxon>
        <taxon>Xiphosura</taxon>
        <taxon>Limulidae</taxon>
        <taxon>Limulus</taxon>
    </lineage>
</organism>
<proteinExistence type="inferred from homology"/>